<evidence type="ECO:0000256" key="3">
    <source>
        <dbReference type="ARBA" id="ARBA00022692"/>
    </source>
</evidence>
<keyword evidence="3 9" id="KW-0812">Transmembrane</keyword>
<evidence type="ECO:0000256" key="6">
    <source>
        <dbReference type="ARBA" id="ARBA00023136"/>
    </source>
</evidence>
<dbReference type="CDD" id="cd02180">
    <property type="entry name" value="GH16_fungal_KRE6_glucanase"/>
    <property type="match status" value="1"/>
</dbReference>
<dbReference type="GO" id="GO:0031505">
    <property type="term" value="P:fungal-type cell wall organization"/>
    <property type="evidence" value="ECO:0007669"/>
    <property type="project" value="UniProtKB-ARBA"/>
</dbReference>
<dbReference type="GO" id="GO:0005886">
    <property type="term" value="C:plasma membrane"/>
    <property type="evidence" value="ECO:0007669"/>
    <property type="project" value="TreeGrafter"/>
</dbReference>
<keyword evidence="7" id="KW-0325">Glycoprotein</keyword>
<dbReference type="PROSITE" id="PS51762">
    <property type="entry name" value="GH16_2"/>
    <property type="match status" value="1"/>
</dbReference>
<evidence type="ECO:0000256" key="4">
    <source>
        <dbReference type="ARBA" id="ARBA00022968"/>
    </source>
</evidence>
<dbReference type="GO" id="GO:0005789">
    <property type="term" value="C:endoplasmic reticulum membrane"/>
    <property type="evidence" value="ECO:0007669"/>
    <property type="project" value="TreeGrafter"/>
</dbReference>
<dbReference type="InterPro" id="IPR005629">
    <property type="entry name" value="Skn1/Kre6/Sbg1"/>
</dbReference>
<feature type="transmembrane region" description="Helical" evidence="9">
    <location>
        <begin position="68"/>
        <end position="91"/>
    </location>
</feature>
<comment type="similarity">
    <text evidence="2">Belongs to the SKN1/KRE6 family.</text>
</comment>
<evidence type="ECO:0000259" key="10">
    <source>
        <dbReference type="PROSITE" id="PS51762"/>
    </source>
</evidence>
<evidence type="ECO:0000313" key="12">
    <source>
        <dbReference type="Proteomes" id="UP000095038"/>
    </source>
</evidence>
<keyword evidence="6 9" id="KW-0472">Membrane</keyword>
<gene>
    <name evidence="11" type="ORF">ASCRUDRAFT_39491</name>
</gene>
<keyword evidence="11" id="KW-0378">Hydrolase</keyword>
<dbReference type="EMBL" id="KV454493">
    <property type="protein sequence ID" value="ODV58301.1"/>
    <property type="molecule type" value="Genomic_DNA"/>
</dbReference>
<dbReference type="SUPFAM" id="SSF49899">
    <property type="entry name" value="Concanavalin A-like lectins/glucanases"/>
    <property type="match status" value="1"/>
</dbReference>
<evidence type="ECO:0000256" key="8">
    <source>
        <dbReference type="ARBA" id="ARBA00023316"/>
    </source>
</evidence>
<dbReference type="InterPro" id="IPR000757">
    <property type="entry name" value="Beta-glucanase-like"/>
</dbReference>
<dbReference type="GO" id="GO:0015926">
    <property type="term" value="F:glucosidase activity"/>
    <property type="evidence" value="ECO:0007669"/>
    <property type="project" value="TreeGrafter"/>
</dbReference>
<evidence type="ECO:0000256" key="1">
    <source>
        <dbReference type="ARBA" id="ARBA00004606"/>
    </source>
</evidence>
<evidence type="ECO:0000313" key="11">
    <source>
        <dbReference type="EMBL" id="ODV58301.1"/>
    </source>
</evidence>
<evidence type="ECO:0000256" key="9">
    <source>
        <dbReference type="SAM" id="Phobius"/>
    </source>
</evidence>
<evidence type="ECO:0000256" key="7">
    <source>
        <dbReference type="ARBA" id="ARBA00023180"/>
    </source>
</evidence>
<dbReference type="InterPro" id="IPR013320">
    <property type="entry name" value="ConA-like_dom_sf"/>
</dbReference>
<accession>A0A1D2V9F0</accession>
<dbReference type="OrthoDB" id="412647at2759"/>
<dbReference type="PANTHER" id="PTHR31361">
    <property type="entry name" value="BETA-GLUCAN SYNTHESIS-ASSOCIATED PROTEIN KRE6-RELATED"/>
    <property type="match status" value="1"/>
</dbReference>
<dbReference type="GO" id="GO:0006078">
    <property type="term" value="P:(1-&gt;6)-beta-D-glucan biosynthetic process"/>
    <property type="evidence" value="ECO:0007669"/>
    <property type="project" value="TreeGrafter"/>
</dbReference>
<dbReference type="RefSeq" id="XP_020044608.1">
    <property type="nucleotide sequence ID" value="XM_020190937.1"/>
</dbReference>
<sequence>SSTKSSNSPFVMDTDYSPFGGYPASSFPLHIDEKEPDDYLHNPDPIEDAKYEKHHFYYDLKSMDKRSICGLITFICLFIGAILLFIILPILTFTGAGYRVKPQTLELLSSYQYSSLSAIRSSLIDPDTPTEALTSVARDNSDWELVFSDEFNKEGRTFYDGDDQFWTAPDFHYAATRDLEWYDPDAATTANGTLVLRMDAIQNHDLFYRSGMLQSWNKMCYTQGKIEVSAMLPNFGNVTGLWPGIWTMGNIARPGYLASTEGVWPYSYEDCDAGITPNQSSPDGISYLPGQKLNSCTCKGEDHPNRGIGRGAPEIDVIEGAIDTNVGVGVASQSMQIAPYDIWYVPDYDYVEIYNDTVASMNTYCGGPFQQALSATATLNVTWYEFGDYTPHFQKFGFEYLNDNENGYVQWFIGDDPTLTVHAPSLHPNGNIGWRRISKEPMSVILNLGVSNNWAYIDWPSIRFPAKMRIDYVRIYQPSNAKSVTCDPDAYPTYNYIQDHLKAYTNPNYTTWNEAGYSFPKNRLTGDCT</sequence>
<feature type="non-terminal residue" evidence="11">
    <location>
        <position position="1"/>
    </location>
</feature>
<dbReference type="FunFam" id="2.60.120.200:FF:000140">
    <property type="entry name" value="Beta-glucan synthesis-associated protein"/>
    <property type="match status" value="1"/>
</dbReference>
<name>A0A1D2V9F0_9ASCO</name>
<dbReference type="GeneID" id="30964573"/>
<organism evidence="11 12">
    <name type="scientific">Ascoidea rubescens DSM 1968</name>
    <dbReference type="NCBI Taxonomy" id="1344418"/>
    <lineage>
        <taxon>Eukaryota</taxon>
        <taxon>Fungi</taxon>
        <taxon>Dikarya</taxon>
        <taxon>Ascomycota</taxon>
        <taxon>Saccharomycotina</taxon>
        <taxon>Saccharomycetes</taxon>
        <taxon>Ascoideaceae</taxon>
        <taxon>Ascoidea</taxon>
    </lineage>
</organism>
<keyword evidence="5 9" id="KW-1133">Transmembrane helix</keyword>
<keyword evidence="12" id="KW-1185">Reference proteome</keyword>
<dbReference type="Proteomes" id="UP000095038">
    <property type="component" value="Unassembled WGS sequence"/>
</dbReference>
<evidence type="ECO:0000256" key="5">
    <source>
        <dbReference type="ARBA" id="ARBA00022989"/>
    </source>
</evidence>
<proteinExistence type="inferred from homology"/>
<feature type="domain" description="GH16" evidence="10">
    <location>
        <begin position="123"/>
        <end position="481"/>
    </location>
</feature>
<keyword evidence="4" id="KW-0735">Signal-anchor</keyword>
<keyword evidence="8" id="KW-0961">Cell wall biogenesis/degradation</keyword>
<evidence type="ECO:0000256" key="2">
    <source>
        <dbReference type="ARBA" id="ARBA00010962"/>
    </source>
</evidence>
<protein>
    <submittedName>
        <fullName evidence="11">Glycoside hydrolase family 16 protein</fullName>
    </submittedName>
</protein>
<dbReference type="STRING" id="1344418.A0A1D2V9F0"/>
<comment type="subcellular location">
    <subcellularLocation>
        <location evidence="1">Membrane</location>
        <topology evidence="1">Single-pass type II membrane protein</topology>
    </subcellularLocation>
</comment>
<dbReference type="Pfam" id="PF03935">
    <property type="entry name" value="SKN1_KRE6_Sbg1"/>
    <property type="match status" value="1"/>
</dbReference>
<dbReference type="Gene3D" id="2.60.120.200">
    <property type="match status" value="1"/>
</dbReference>
<dbReference type="FunCoup" id="A0A1D2V9F0">
    <property type="interactions" value="183"/>
</dbReference>
<dbReference type="PANTHER" id="PTHR31361:SF1">
    <property type="entry name" value="BETA-GLUCAN SYNTHESIS-ASSOCIATED PROTEIN KRE6-RELATED"/>
    <property type="match status" value="1"/>
</dbReference>
<dbReference type="AlphaFoldDB" id="A0A1D2V9F0"/>
<dbReference type="InParanoid" id="A0A1D2V9F0"/>
<reference evidence="12" key="1">
    <citation type="submission" date="2016-05" db="EMBL/GenBank/DDBJ databases">
        <title>Comparative genomics of biotechnologically important yeasts.</title>
        <authorList>
            <consortium name="DOE Joint Genome Institute"/>
            <person name="Riley R."/>
            <person name="Haridas S."/>
            <person name="Wolfe K.H."/>
            <person name="Lopes M.R."/>
            <person name="Hittinger C.T."/>
            <person name="Goker M."/>
            <person name="Salamov A."/>
            <person name="Wisecaver J."/>
            <person name="Long T.M."/>
            <person name="Aerts A.L."/>
            <person name="Barry K."/>
            <person name="Choi C."/>
            <person name="Clum A."/>
            <person name="Coughlan A.Y."/>
            <person name="Deshpande S."/>
            <person name="Douglass A.P."/>
            <person name="Hanson S.J."/>
            <person name="Klenk H.-P."/>
            <person name="Labutti K."/>
            <person name="Lapidus A."/>
            <person name="Lindquist E."/>
            <person name="Lipzen A."/>
            <person name="Meier-Kolthoff J.P."/>
            <person name="Ohm R.A."/>
            <person name="Otillar R.P."/>
            <person name="Pangilinan J."/>
            <person name="Peng Y."/>
            <person name="Rokas A."/>
            <person name="Rosa C.A."/>
            <person name="Scheuner C."/>
            <person name="Sibirny A.A."/>
            <person name="Slot J.C."/>
            <person name="Stielow J.B."/>
            <person name="Sun H."/>
            <person name="Kurtzman C.P."/>
            <person name="Blackwell M."/>
            <person name="Grigoriev I.V."/>
            <person name="Jeffries T.W."/>
        </authorList>
    </citation>
    <scope>NUCLEOTIDE SEQUENCE [LARGE SCALE GENOMIC DNA]</scope>
    <source>
        <strain evidence="12">DSM 1968</strain>
    </source>
</reference>